<dbReference type="InterPro" id="IPR051685">
    <property type="entry name" value="Ycf3/AcsC/BcsC/TPR_MFPF"/>
</dbReference>
<dbReference type="InterPro" id="IPR019734">
    <property type="entry name" value="TPR_rpt"/>
</dbReference>
<reference evidence="5" key="1">
    <citation type="journal article" date="2006" name="PLoS Biol.">
        <title>Macronuclear genome sequence of the ciliate Tetrahymena thermophila, a model eukaryote.</title>
        <authorList>
            <person name="Eisen J.A."/>
            <person name="Coyne R.S."/>
            <person name="Wu M."/>
            <person name="Wu D."/>
            <person name="Thiagarajan M."/>
            <person name="Wortman J.R."/>
            <person name="Badger J.H."/>
            <person name="Ren Q."/>
            <person name="Amedeo P."/>
            <person name="Jones K.M."/>
            <person name="Tallon L.J."/>
            <person name="Delcher A.L."/>
            <person name="Salzberg S.L."/>
            <person name="Silva J.C."/>
            <person name="Haas B.J."/>
            <person name="Majoros W.H."/>
            <person name="Farzad M."/>
            <person name="Carlton J.M."/>
            <person name="Smith R.K. Jr."/>
            <person name="Garg J."/>
            <person name="Pearlman R.E."/>
            <person name="Karrer K.M."/>
            <person name="Sun L."/>
            <person name="Manning G."/>
            <person name="Elde N.C."/>
            <person name="Turkewitz A.P."/>
            <person name="Asai D.J."/>
            <person name="Wilkes D.E."/>
            <person name="Wang Y."/>
            <person name="Cai H."/>
            <person name="Collins K."/>
            <person name="Stewart B.A."/>
            <person name="Lee S.R."/>
            <person name="Wilamowska K."/>
            <person name="Weinberg Z."/>
            <person name="Ruzzo W.L."/>
            <person name="Wloga D."/>
            <person name="Gaertig J."/>
            <person name="Frankel J."/>
            <person name="Tsao C.-C."/>
            <person name="Gorovsky M.A."/>
            <person name="Keeling P.J."/>
            <person name="Waller R.F."/>
            <person name="Patron N.J."/>
            <person name="Cherry J.M."/>
            <person name="Stover N.A."/>
            <person name="Krieger C.J."/>
            <person name="del Toro C."/>
            <person name="Ryder H.F."/>
            <person name="Williamson S.C."/>
            <person name="Barbeau R.A."/>
            <person name="Hamilton E.P."/>
            <person name="Orias E."/>
        </authorList>
    </citation>
    <scope>NUCLEOTIDE SEQUENCE [LARGE SCALE GENOMIC DNA]</scope>
    <source>
        <strain evidence="5">SB210</strain>
    </source>
</reference>
<protein>
    <submittedName>
        <fullName evidence="4">Tetratricopeptide repeat protein</fullName>
    </submittedName>
</protein>
<keyword evidence="5" id="KW-1185">Reference proteome</keyword>
<dbReference type="AlphaFoldDB" id="Q22S21"/>
<feature type="repeat" description="TPR" evidence="3">
    <location>
        <begin position="107"/>
        <end position="140"/>
    </location>
</feature>
<dbReference type="Pfam" id="PF00515">
    <property type="entry name" value="TPR_1"/>
    <property type="match status" value="1"/>
</dbReference>
<dbReference type="eggNOG" id="KOG2002">
    <property type="taxonomic scope" value="Eukaryota"/>
</dbReference>
<evidence type="ECO:0000313" key="5">
    <source>
        <dbReference type="Proteomes" id="UP000009168"/>
    </source>
</evidence>
<feature type="repeat" description="TPR" evidence="3">
    <location>
        <begin position="141"/>
        <end position="174"/>
    </location>
</feature>
<gene>
    <name evidence="4" type="ORF">TTHERM_00011170</name>
</gene>
<dbReference type="Proteomes" id="UP000009168">
    <property type="component" value="Unassembled WGS sequence"/>
</dbReference>
<feature type="repeat" description="TPR" evidence="3">
    <location>
        <begin position="73"/>
        <end position="106"/>
    </location>
</feature>
<dbReference type="PROSITE" id="PS50005">
    <property type="entry name" value="TPR"/>
    <property type="match status" value="4"/>
</dbReference>
<dbReference type="PROSITE" id="PS50293">
    <property type="entry name" value="TPR_REGION"/>
    <property type="match status" value="1"/>
</dbReference>
<dbReference type="STRING" id="312017.Q22S21"/>
<dbReference type="KEGG" id="tet:TTHERM_00011170"/>
<dbReference type="GeneID" id="7831426"/>
<dbReference type="PANTHER" id="PTHR44943">
    <property type="entry name" value="CELLULOSE SYNTHASE OPERON PROTEIN C"/>
    <property type="match status" value="1"/>
</dbReference>
<sequence length="260" mass="31084">MFRKLLVQSVQQQKLFVPLERREFFSFFKSKQQKFKDNVEQADKYFKLHQYSNAVDFYKEALKYDDHTKSQADKIIKNMALAYFQMNQIDQAIQCYMELQEKYPNDQNIQIAVGLIYGKSQSPEKALKVFEEVLEKDPNNRQILFQVAIYCEQLHLNDKAVEYYEKCIQLNPYDYEAYVNIGYLHIRKLDDCQKALDFLNKASELDSSNIDLMYNIGMCHFQLKNYELALQYLKKCLDIDPSFHDAKRNIRFIKQFNRAE</sequence>
<dbReference type="InParanoid" id="Q22S21"/>
<proteinExistence type="predicted"/>
<dbReference type="SUPFAM" id="SSF48452">
    <property type="entry name" value="TPR-like"/>
    <property type="match status" value="1"/>
</dbReference>
<dbReference type="PANTHER" id="PTHR44943:SF8">
    <property type="entry name" value="TPR REPEAT-CONTAINING PROTEIN MJ0263"/>
    <property type="match status" value="1"/>
</dbReference>
<keyword evidence="1" id="KW-0677">Repeat</keyword>
<accession>Q22S21</accession>
<name>Q22S21_TETTS</name>
<dbReference type="Pfam" id="PF14559">
    <property type="entry name" value="TPR_19"/>
    <property type="match status" value="1"/>
</dbReference>
<dbReference type="Pfam" id="PF13181">
    <property type="entry name" value="TPR_8"/>
    <property type="match status" value="3"/>
</dbReference>
<dbReference type="RefSeq" id="XP_001008196.1">
    <property type="nucleotide sequence ID" value="XM_001008196.1"/>
</dbReference>
<evidence type="ECO:0000313" key="4">
    <source>
        <dbReference type="EMBL" id="EAR87951.1"/>
    </source>
</evidence>
<evidence type="ECO:0000256" key="3">
    <source>
        <dbReference type="PROSITE-ProRule" id="PRU00339"/>
    </source>
</evidence>
<dbReference type="OrthoDB" id="311870at2759"/>
<dbReference type="InterPro" id="IPR011990">
    <property type="entry name" value="TPR-like_helical_dom_sf"/>
</dbReference>
<dbReference type="SMART" id="SM00028">
    <property type="entry name" value="TPR"/>
    <property type="match status" value="6"/>
</dbReference>
<organism evidence="4 5">
    <name type="scientific">Tetrahymena thermophila (strain SB210)</name>
    <dbReference type="NCBI Taxonomy" id="312017"/>
    <lineage>
        <taxon>Eukaryota</taxon>
        <taxon>Sar</taxon>
        <taxon>Alveolata</taxon>
        <taxon>Ciliophora</taxon>
        <taxon>Intramacronucleata</taxon>
        <taxon>Oligohymenophorea</taxon>
        <taxon>Hymenostomatida</taxon>
        <taxon>Tetrahymenina</taxon>
        <taxon>Tetrahymenidae</taxon>
        <taxon>Tetrahymena</taxon>
    </lineage>
</organism>
<feature type="repeat" description="TPR" evidence="3">
    <location>
        <begin position="210"/>
        <end position="243"/>
    </location>
</feature>
<dbReference type="Gene3D" id="1.25.40.10">
    <property type="entry name" value="Tetratricopeptide repeat domain"/>
    <property type="match status" value="2"/>
</dbReference>
<keyword evidence="2 3" id="KW-0802">TPR repeat</keyword>
<dbReference type="HOGENOM" id="CLU_1123019_0_0_1"/>
<evidence type="ECO:0000256" key="2">
    <source>
        <dbReference type="ARBA" id="ARBA00022803"/>
    </source>
</evidence>
<evidence type="ECO:0000256" key="1">
    <source>
        <dbReference type="ARBA" id="ARBA00022737"/>
    </source>
</evidence>
<dbReference type="OMA" id="MALAYFQ"/>
<dbReference type="EMBL" id="GG662845">
    <property type="protein sequence ID" value="EAR87951.1"/>
    <property type="molecule type" value="Genomic_DNA"/>
</dbReference>